<keyword evidence="5 10" id="KW-0175">Coiled coil</keyword>
<evidence type="ECO:0000313" key="14">
    <source>
        <dbReference type="Proteomes" id="UP000092461"/>
    </source>
</evidence>
<evidence type="ECO:0000313" key="13">
    <source>
        <dbReference type="EnsemblMetazoa" id="LLOJ000700-PA"/>
    </source>
</evidence>
<evidence type="ECO:0000256" key="2">
    <source>
        <dbReference type="ARBA" id="ARBA00006875"/>
    </source>
</evidence>
<keyword evidence="3" id="KW-0963">Cytoplasm</keyword>
<dbReference type="KEGG" id="lll:129792432"/>
<comment type="similarity">
    <text evidence="2">Belongs to the RIB43A family.</text>
</comment>
<evidence type="ECO:0000256" key="1">
    <source>
        <dbReference type="ARBA" id="ARBA00004611"/>
    </source>
</evidence>
<keyword evidence="6" id="KW-0969">Cilium</keyword>
<accession>A0A1B0C9S8</accession>
<dbReference type="OrthoDB" id="429119at2759"/>
<dbReference type="EMBL" id="AJWK01002723">
    <property type="status" value="NOT_ANNOTATED_CDS"/>
    <property type="molecule type" value="Genomic_DNA"/>
</dbReference>
<evidence type="ECO:0000256" key="11">
    <source>
        <dbReference type="SAM" id="MobiDB-lite"/>
    </source>
</evidence>
<evidence type="ECO:0000256" key="8">
    <source>
        <dbReference type="ARBA" id="ARBA00023273"/>
    </source>
</evidence>
<dbReference type="PANTHER" id="PTHR14517">
    <property type="entry name" value="RIB43A-RELATED"/>
    <property type="match status" value="1"/>
</dbReference>
<feature type="region of interest" description="Disordered" evidence="11">
    <location>
        <begin position="115"/>
        <end position="134"/>
    </location>
</feature>
<evidence type="ECO:0000256" key="4">
    <source>
        <dbReference type="ARBA" id="ARBA00022846"/>
    </source>
</evidence>
<evidence type="ECO:0000256" key="7">
    <source>
        <dbReference type="ARBA" id="ARBA00023212"/>
    </source>
</evidence>
<evidence type="ECO:0000256" key="3">
    <source>
        <dbReference type="ARBA" id="ARBA00022490"/>
    </source>
</evidence>
<dbReference type="RefSeq" id="XP_055687469.1">
    <property type="nucleotide sequence ID" value="XM_055831494.1"/>
</dbReference>
<comment type="subunit">
    <text evidence="9">Microtubule inner protein component of sperm flagellar doublet microtubules.</text>
</comment>
<dbReference type="Proteomes" id="UP000092461">
    <property type="component" value="Unassembled WGS sequence"/>
</dbReference>
<sequence>MEKLKIATEKDLREAAAIERRRMREEERKKRIFDPKRRTIGVDCDALNNQLAEKHQLLAQQEEFQRRFVAENTRCAAVQQQLEEEERCQQRRLGESINDFRRRFQRREDTREWDLNDPFSKWKTPPARLSDTDPRLSVSGGQCFLGEDLTMAQRQKMQKQQQREWLEHQISERRRREEDQRKADLALQKAIEARDRMAMDLERNERTSKRHCLQQDAKINQKLARERTEELLKKRQQENEDNLAEMCNFVTSDLLTENPDAANSAFGPGRKIPYMYRGMSTEEINHIRESQSQQIAEKKERERGEKVWEDQWDGLEKKFARMSTIEERAMNRRIRAHSTKVQEENKDLAVEQKIQLEHLNGVVYRNSPTNDYFTQFNTTSR</sequence>
<reference evidence="13" key="3">
    <citation type="submission" date="2020-05" db="UniProtKB">
        <authorList>
            <consortium name="EnsemblMetazoa"/>
        </authorList>
    </citation>
    <scope>IDENTIFICATION</scope>
    <source>
        <strain evidence="13">Jacobina</strain>
    </source>
</reference>
<dbReference type="Pfam" id="PF05914">
    <property type="entry name" value="RIB43A"/>
    <property type="match status" value="1"/>
</dbReference>
<name>A0A1B0C9S8_LUTLO</name>
<reference evidence="14" key="1">
    <citation type="submission" date="2012-05" db="EMBL/GenBank/DDBJ databases">
        <title>Whole Genome Assembly of Lutzomyia longipalpis.</title>
        <authorList>
            <person name="Richards S."/>
            <person name="Qu C."/>
            <person name="Dillon R."/>
            <person name="Worley K."/>
            <person name="Scherer S."/>
            <person name="Batterton M."/>
            <person name="Taylor A."/>
            <person name="Hawes A."/>
            <person name="Hernandez B."/>
            <person name="Kovar C."/>
            <person name="Mandapat C."/>
            <person name="Pham C."/>
            <person name="Qu C."/>
            <person name="Jing C."/>
            <person name="Bess C."/>
            <person name="Bandaranaike D."/>
            <person name="Ngo D."/>
            <person name="Ongeri F."/>
            <person name="Arias F."/>
            <person name="Lara F."/>
            <person name="Weissenberger G."/>
            <person name="Kamau G."/>
            <person name="Han H."/>
            <person name="Shen H."/>
            <person name="Dinh H."/>
            <person name="Khalil I."/>
            <person name="Jones J."/>
            <person name="Shafer J."/>
            <person name="Jayaseelan J."/>
            <person name="Quiroz J."/>
            <person name="Blankenburg K."/>
            <person name="Nguyen L."/>
            <person name="Jackson L."/>
            <person name="Francisco L."/>
            <person name="Tang L.-Y."/>
            <person name="Pu L.-L."/>
            <person name="Perales L."/>
            <person name="Lorensuhewa L."/>
            <person name="Munidasa M."/>
            <person name="Coyle M."/>
            <person name="Taylor M."/>
            <person name="Puazo M."/>
            <person name="Firestine M."/>
            <person name="Scheel M."/>
            <person name="Javaid M."/>
            <person name="Wang M."/>
            <person name="Li M."/>
            <person name="Tabassum N."/>
            <person name="Saada N."/>
            <person name="Osuji N."/>
            <person name="Aqrawi P."/>
            <person name="Fu Q."/>
            <person name="Thornton R."/>
            <person name="Raj R."/>
            <person name="Goodspeed R."/>
            <person name="Mata R."/>
            <person name="Najjar R."/>
            <person name="Gubbala S."/>
            <person name="Lee S."/>
            <person name="Denson S."/>
            <person name="Patil S."/>
            <person name="Macmil S."/>
            <person name="Qi S."/>
            <person name="Matskevitch T."/>
            <person name="Palculict T."/>
            <person name="Mathew T."/>
            <person name="Vee V."/>
            <person name="Velamala V."/>
            <person name="Korchina V."/>
            <person name="Cai W."/>
            <person name="Liu W."/>
            <person name="Dai W."/>
            <person name="Zou X."/>
            <person name="Zhu Y."/>
            <person name="Zhang Y."/>
            <person name="Wu Y.-Q."/>
            <person name="Xin Y."/>
            <person name="Nazarath L."/>
            <person name="Kovar C."/>
            <person name="Han Y."/>
            <person name="Muzny D."/>
            <person name="Gibbs R."/>
        </authorList>
    </citation>
    <scope>NUCLEOTIDE SEQUENCE [LARGE SCALE GENOMIC DNA]</scope>
    <source>
        <strain evidence="14">Jacobina</strain>
    </source>
</reference>
<feature type="coiled-coil region" evidence="10">
    <location>
        <begin position="9"/>
        <end position="67"/>
    </location>
</feature>
<dbReference type="VEuPathDB" id="VectorBase:LLONM1_000250"/>
<dbReference type="AlphaFoldDB" id="A0A1B0C9S8"/>
<dbReference type="InterPro" id="IPR008805">
    <property type="entry name" value="RIB43A"/>
</dbReference>
<keyword evidence="8" id="KW-0966">Cell projection</keyword>
<dbReference type="PANTHER" id="PTHR14517:SF6">
    <property type="entry name" value="RE41410P"/>
    <property type="match status" value="1"/>
</dbReference>
<reference evidence="12" key="2">
    <citation type="journal article" date="2020" name="BMC">
        <title>Leishmania infection induces a limited differential gene expression in the sand fly midgut.</title>
        <authorList>
            <person name="Coutinho-Abreu I.V."/>
            <person name="Serafim T.D."/>
            <person name="Meneses C."/>
            <person name="Kamhawi S."/>
            <person name="Oliveira F."/>
            <person name="Valenzuela J.G."/>
        </authorList>
    </citation>
    <scope>NUCLEOTIDE SEQUENCE</scope>
    <source>
        <strain evidence="12">Jacobina</strain>
        <tissue evidence="12">Midgut</tissue>
    </source>
</reference>
<keyword evidence="7" id="KW-0206">Cytoskeleton</keyword>
<evidence type="ECO:0000256" key="10">
    <source>
        <dbReference type="SAM" id="Coils"/>
    </source>
</evidence>
<evidence type="ECO:0000256" key="5">
    <source>
        <dbReference type="ARBA" id="ARBA00023054"/>
    </source>
</evidence>
<evidence type="ECO:0000256" key="6">
    <source>
        <dbReference type="ARBA" id="ARBA00023069"/>
    </source>
</evidence>
<dbReference type="VEuPathDB" id="VectorBase:LLOJ000700"/>
<keyword evidence="4" id="KW-0282">Flagellum</keyword>
<dbReference type="EMBL" id="GITU01007820">
    <property type="protein sequence ID" value="MBC1176523.1"/>
    <property type="molecule type" value="Transcribed_RNA"/>
</dbReference>
<keyword evidence="14" id="KW-1185">Reference proteome</keyword>
<dbReference type="GeneID" id="129792432"/>
<proteinExistence type="inferred from homology"/>
<organism evidence="13 14">
    <name type="scientific">Lutzomyia longipalpis</name>
    <name type="common">Sand fly</name>
    <dbReference type="NCBI Taxonomy" id="7200"/>
    <lineage>
        <taxon>Eukaryota</taxon>
        <taxon>Metazoa</taxon>
        <taxon>Ecdysozoa</taxon>
        <taxon>Arthropoda</taxon>
        <taxon>Hexapoda</taxon>
        <taxon>Insecta</taxon>
        <taxon>Pterygota</taxon>
        <taxon>Neoptera</taxon>
        <taxon>Endopterygota</taxon>
        <taxon>Diptera</taxon>
        <taxon>Nematocera</taxon>
        <taxon>Psychodoidea</taxon>
        <taxon>Psychodidae</taxon>
        <taxon>Lutzomyia</taxon>
        <taxon>Lutzomyia</taxon>
    </lineage>
</organism>
<evidence type="ECO:0000256" key="9">
    <source>
        <dbReference type="ARBA" id="ARBA00046435"/>
    </source>
</evidence>
<comment type="subcellular location">
    <subcellularLocation>
        <location evidence="1">Cytoplasm</location>
        <location evidence="1">Cytoskeleton</location>
        <location evidence="1">Flagellum axoneme</location>
    </subcellularLocation>
</comment>
<dbReference type="EnsemblMetazoa" id="LLOJ000700-RA">
    <property type="protein sequence ID" value="LLOJ000700-PA"/>
    <property type="gene ID" value="LLOJ000700"/>
</dbReference>
<protein>
    <submittedName>
        <fullName evidence="12">Putative rib43a</fullName>
    </submittedName>
</protein>
<evidence type="ECO:0000313" key="12">
    <source>
        <dbReference type="EMBL" id="MBC1176523.1"/>
    </source>
</evidence>